<dbReference type="KEGG" id="slj:EGC82_07525"/>
<dbReference type="InterPro" id="IPR047773">
    <property type="entry name" value="YHYH_dom_bact"/>
</dbReference>
<organism evidence="2 3">
    <name type="scientific">Shewanella livingstonensis</name>
    <dbReference type="NCBI Taxonomy" id="150120"/>
    <lineage>
        <taxon>Bacteria</taxon>
        <taxon>Pseudomonadati</taxon>
        <taxon>Pseudomonadota</taxon>
        <taxon>Gammaproteobacteria</taxon>
        <taxon>Alteromonadales</taxon>
        <taxon>Shewanellaceae</taxon>
        <taxon>Shewanella</taxon>
    </lineage>
</organism>
<evidence type="ECO:0000313" key="3">
    <source>
        <dbReference type="Proteomes" id="UP000278035"/>
    </source>
</evidence>
<feature type="chain" id="PRO_5018012616" evidence="1">
    <location>
        <begin position="21"/>
        <end position="86"/>
    </location>
</feature>
<reference evidence="3" key="1">
    <citation type="submission" date="2018-11" db="EMBL/GenBank/DDBJ databases">
        <title>Shewanella sp. M2.</title>
        <authorList>
            <person name="Hwang Y.J."/>
            <person name="Hwang C.Y."/>
        </authorList>
    </citation>
    <scope>NUCLEOTIDE SEQUENCE [LARGE SCALE GENOMIC DNA]</scope>
    <source>
        <strain evidence="3">LMG 19866</strain>
    </source>
</reference>
<dbReference type="Proteomes" id="UP000278035">
    <property type="component" value="Chromosome"/>
</dbReference>
<evidence type="ECO:0000256" key="1">
    <source>
        <dbReference type="SAM" id="SignalP"/>
    </source>
</evidence>
<protein>
    <submittedName>
        <fullName evidence="2">YHYH domain-containing protein</fullName>
    </submittedName>
</protein>
<keyword evidence="3" id="KW-1185">Reference proteome</keyword>
<evidence type="ECO:0000313" key="2">
    <source>
        <dbReference type="EMBL" id="AZG72635.1"/>
    </source>
</evidence>
<keyword evidence="1" id="KW-0732">Signal</keyword>
<dbReference type="EMBL" id="CP034015">
    <property type="protein sequence ID" value="AZG72635.1"/>
    <property type="molecule type" value="Genomic_DNA"/>
</dbReference>
<sequence length="86" mass="9457">MNKLILASLLFLLAVPMSFAHSGRTDKNGGHNCSQASIDKGLCTGYHYHNGIAKIDTNNQEKHSHDGILHTHKVEEAKTEKVAFKS</sequence>
<accession>A0A3G8LTT4</accession>
<name>A0A3G8LTT4_9GAMM</name>
<dbReference type="RefSeq" id="WP_124730216.1">
    <property type="nucleotide sequence ID" value="NZ_CBCSKC010000001.1"/>
</dbReference>
<dbReference type="OrthoDB" id="5196645at2"/>
<dbReference type="AlphaFoldDB" id="A0A3G8LTT4"/>
<dbReference type="NCBIfam" id="NF033223">
    <property type="entry name" value="YHYH_alt"/>
    <property type="match status" value="1"/>
</dbReference>
<feature type="signal peptide" evidence="1">
    <location>
        <begin position="1"/>
        <end position="20"/>
    </location>
</feature>
<gene>
    <name evidence="2" type="ORF">EGC82_07525</name>
</gene>
<proteinExistence type="predicted"/>